<dbReference type="InterPro" id="IPR013320">
    <property type="entry name" value="ConA-like_dom_sf"/>
</dbReference>
<evidence type="ECO:0000256" key="3">
    <source>
        <dbReference type="ARBA" id="ARBA00022771"/>
    </source>
</evidence>
<dbReference type="PANTHER" id="PTHR25465:SF5">
    <property type="entry name" value="E3 UBIQUITIN_ISG15 LIGASE TRIM25-RELATED"/>
    <property type="match status" value="1"/>
</dbReference>
<dbReference type="InterPro" id="IPR001870">
    <property type="entry name" value="B30.2/SPRY"/>
</dbReference>
<dbReference type="InterPro" id="IPR051051">
    <property type="entry name" value="E3_ubiq-ligase_TRIM/RNF"/>
</dbReference>
<accession>A0A673XX74</accession>
<dbReference type="InterPro" id="IPR006574">
    <property type="entry name" value="PRY"/>
</dbReference>
<evidence type="ECO:0000256" key="2">
    <source>
        <dbReference type="ARBA" id="ARBA00022723"/>
    </source>
</evidence>
<keyword evidence="7" id="KW-0175">Coiled coil</keyword>
<keyword evidence="2" id="KW-0479">Metal-binding</keyword>
<dbReference type="SUPFAM" id="SSF57850">
    <property type="entry name" value="RING/U-box"/>
    <property type="match status" value="1"/>
</dbReference>
<dbReference type="SUPFAM" id="SSF49899">
    <property type="entry name" value="Concanavalin A-like lectins/glucanases"/>
    <property type="match status" value="1"/>
</dbReference>
<sequence length="553" mass="62712">MAQQGLLLDQDQFCCSVCLDVLKEPVTISCGHNYCRSCIEGCWEQDVLKGVYSCPQCRQTFTQRPNLSKNNMLAEVVGKLKKTGLQAAPPPALCYARPGDVACDFCTGSRKQKALMSCLVCLASYCETHLQPHYESPAFKKHKLVKATAQLQENICFHHDKLLEVYCRTDQQCICVLCVMDEHKGHDTVSAAAERTEKQRQLGMSQQKVQQRFQEREKELKELQQAVESLKISAQAAVEDSDQIFTDLIRSIERRSSEVKEMIRAQEKAQVSQAEGLLEQLKQEIAELRKRSTELEQLSHTEDHIHFLQSYQSLSSISVSSDLPSIVVRPLQYFGDDVSKTVSELREKLEDFLKGEWTKISTTVNIVDVVLPPEPKTREQLLQYSCQLTLDPNTAHTHLSLSEGNRKVTYTDQVQPYPDHPDRFTNYNQVLCREGLSGRCYWEVEWSGVYVITAVSYKDISRTETCSRFGFNNKSWGLQCSRGGYCFRHNNVVTKVSGPQSSRVGVDLDHKAGTLSFYSVSDTMTLLHRVQTTFTQPLYPGFWLSGTAELVKL</sequence>
<dbReference type="InterPro" id="IPR013083">
    <property type="entry name" value="Znf_RING/FYVE/PHD"/>
</dbReference>
<dbReference type="PRINTS" id="PR01407">
    <property type="entry name" value="BUTYPHLNCDUF"/>
</dbReference>
<dbReference type="SUPFAM" id="SSF57845">
    <property type="entry name" value="B-box zinc-binding domain"/>
    <property type="match status" value="1"/>
</dbReference>
<dbReference type="PANTHER" id="PTHR25465">
    <property type="entry name" value="B-BOX DOMAIN CONTAINING"/>
    <property type="match status" value="1"/>
</dbReference>
<evidence type="ECO:0000256" key="6">
    <source>
        <dbReference type="PROSITE-ProRule" id="PRU00024"/>
    </source>
</evidence>
<keyword evidence="3 6" id="KW-0863">Zinc-finger</keyword>
<dbReference type="SMART" id="SM00589">
    <property type="entry name" value="PRY"/>
    <property type="match status" value="1"/>
</dbReference>
<feature type="domain" description="B box-type" evidence="9">
    <location>
        <begin position="151"/>
        <end position="191"/>
    </location>
</feature>
<evidence type="ECO:0000259" key="8">
    <source>
        <dbReference type="PROSITE" id="PS50089"/>
    </source>
</evidence>
<dbReference type="SMART" id="SM00449">
    <property type="entry name" value="SPRY"/>
    <property type="match status" value="1"/>
</dbReference>
<dbReference type="PROSITE" id="PS50089">
    <property type="entry name" value="ZF_RING_2"/>
    <property type="match status" value="1"/>
</dbReference>
<feature type="coiled-coil region" evidence="7">
    <location>
        <begin position="206"/>
        <end position="298"/>
    </location>
</feature>
<dbReference type="InterPro" id="IPR017907">
    <property type="entry name" value="Znf_RING_CS"/>
</dbReference>
<dbReference type="Gene3D" id="3.30.40.10">
    <property type="entry name" value="Zinc/RING finger domain, C3HC4 (zinc finger)"/>
    <property type="match status" value="1"/>
</dbReference>
<protein>
    <recommendedName>
        <fullName evidence="13">Fish virus induced TRIM protein</fullName>
    </recommendedName>
</protein>
<dbReference type="InterPro" id="IPR000315">
    <property type="entry name" value="Znf_B-box"/>
</dbReference>
<dbReference type="Pfam" id="PF13765">
    <property type="entry name" value="PRY"/>
    <property type="match status" value="1"/>
</dbReference>
<dbReference type="Pfam" id="PF15227">
    <property type="entry name" value="zf-C3HC4_4"/>
    <property type="match status" value="1"/>
</dbReference>
<dbReference type="PROSITE" id="PS00518">
    <property type="entry name" value="ZF_RING_1"/>
    <property type="match status" value="1"/>
</dbReference>
<dbReference type="InterPro" id="IPR001841">
    <property type="entry name" value="Znf_RING"/>
</dbReference>
<dbReference type="Ensembl" id="ENSSTUT00000027462.1">
    <property type="protein sequence ID" value="ENSSTUP00000026211.1"/>
    <property type="gene ID" value="ENSSTUG00000011370.1"/>
</dbReference>
<dbReference type="Pfam" id="PF25600">
    <property type="entry name" value="TRIM_CC"/>
    <property type="match status" value="1"/>
</dbReference>
<keyword evidence="12" id="KW-1185">Reference proteome</keyword>
<dbReference type="CDD" id="cd16040">
    <property type="entry name" value="SPRY_PRY_SNTX"/>
    <property type="match status" value="1"/>
</dbReference>
<feature type="domain" description="RING-type" evidence="8">
    <location>
        <begin position="15"/>
        <end position="58"/>
    </location>
</feature>
<dbReference type="GO" id="GO:0005737">
    <property type="term" value="C:cytoplasm"/>
    <property type="evidence" value="ECO:0007669"/>
    <property type="project" value="UniProtKB-ARBA"/>
</dbReference>
<dbReference type="CDD" id="cd19769">
    <property type="entry name" value="Bbox2_TRIM16-like"/>
    <property type="match status" value="1"/>
</dbReference>
<dbReference type="Gene3D" id="3.30.160.60">
    <property type="entry name" value="Classic Zinc Finger"/>
    <property type="match status" value="1"/>
</dbReference>
<dbReference type="SMART" id="SM00184">
    <property type="entry name" value="RING"/>
    <property type="match status" value="1"/>
</dbReference>
<dbReference type="AlphaFoldDB" id="A0A673XX74"/>
<reference evidence="11" key="1">
    <citation type="submission" date="2025-08" db="UniProtKB">
        <authorList>
            <consortium name="Ensembl"/>
        </authorList>
    </citation>
    <scope>IDENTIFICATION</scope>
</reference>
<evidence type="ECO:0000256" key="5">
    <source>
        <dbReference type="ARBA" id="ARBA00022859"/>
    </source>
</evidence>
<dbReference type="GeneTree" id="ENSGT01150000286899"/>
<dbReference type="Pfam" id="PF00622">
    <property type="entry name" value="SPRY"/>
    <property type="match status" value="1"/>
</dbReference>
<keyword evidence="1" id="KW-0399">Innate immunity</keyword>
<evidence type="ECO:0000313" key="12">
    <source>
        <dbReference type="Proteomes" id="UP000472277"/>
    </source>
</evidence>
<proteinExistence type="predicted"/>
<dbReference type="PROSITE" id="PS50188">
    <property type="entry name" value="B302_SPRY"/>
    <property type="match status" value="1"/>
</dbReference>
<dbReference type="InterPro" id="IPR003879">
    <property type="entry name" value="Butyrophylin_SPRY"/>
</dbReference>
<dbReference type="Proteomes" id="UP000472277">
    <property type="component" value="Chromosome 4"/>
</dbReference>
<reference evidence="11" key="2">
    <citation type="submission" date="2025-09" db="UniProtKB">
        <authorList>
            <consortium name="Ensembl"/>
        </authorList>
    </citation>
    <scope>IDENTIFICATION</scope>
</reference>
<evidence type="ECO:0000313" key="11">
    <source>
        <dbReference type="Ensembl" id="ENSSTUP00000026211.1"/>
    </source>
</evidence>
<keyword evidence="4" id="KW-0862">Zinc</keyword>
<dbReference type="Pfam" id="PF00643">
    <property type="entry name" value="zf-B_box"/>
    <property type="match status" value="1"/>
</dbReference>
<evidence type="ECO:0000256" key="7">
    <source>
        <dbReference type="SAM" id="Coils"/>
    </source>
</evidence>
<dbReference type="GO" id="GO:0008270">
    <property type="term" value="F:zinc ion binding"/>
    <property type="evidence" value="ECO:0007669"/>
    <property type="project" value="UniProtKB-KW"/>
</dbReference>
<feature type="domain" description="B30.2/SPRY" evidence="10">
    <location>
        <begin position="368"/>
        <end position="553"/>
    </location>
</feature>
<evidence type="ECO:0008006" key="13">
    <source>
        <dbReference type="Google" id="ProtNLM"/>
    </source>
</evidence>
<evidence type="ECO:0000259" key="9">
    <source>
        <dbReference type="PROSITE" id="PS50119"/>
    </source>
</evidence>
<evidence type="ECO:0000256" key="1">
    <source>
        <dbReference type="ARBA" id="ARBA00022588"/>
    </source>
</evidence>
<organism evidence="11 12">
    <name type="scientific">Salmo trutta</name>
    <name type="common">Brown trout</name>
    <dbReference type="NCBI Taxonomy" id="8032"/>
    <lineage>
        <taxon>Eukaryota</taxon>
        <taxon>Metazoa</taxon>
        <taxon>Chordata</taxon>
        <taxon>Craniata</taxon>
        <taxon>Vertebrata</taxon>
        <taxon>Euteleostomi</taxon>
        <taxon>Actinopterygii</taxon>
        <taxon>Neopterygii</taxon>
        <taxon>Teleostei</taxon>
        <taxon>Protacanthopterygii</taxon>
        <taxon>Salmoniformes</taxon>
        <taxon>Salmonidae</taxon>
        <taxon>Salmoninae</taxon>
        <taxon>Salmo</taxon>
    </lineage>
</organism>
<name>A0A673XX74_SALTR</name>
<evidence type="ECO:0000259" key="10">
    <source>
        <dbReference type="PROSITE" id="PS50188"/>
    </source>
</evidence>
<dbReference type="PROSITE" id="PS50119">
    <property type="entry name" value="ZF_BBOX"/>
    <property type="match status" value="1"/>
</dbReference>
<dbReference type="InterPro" id="IPR043136">
    <property type="entry name" value="B30.2/SPRY_sf"/>
</dbReference>
<dbReference type="Gene3D" id="2.60.120.920">
    <property type="match status" value="1"/>
</dbReference>
<dbReference type="InterPro" id="IPR003877">
    <property type="entry name" value="SPRY_dom"/>
</dbReference>
<dbReference type="SMART" id="SM00336">
    <property type="entry name" value="BBOX"/>
    <property type="match status" value="1"/>
</dbReference>
<dbReference type="Gene3D" id="4.10.830.40">
    <property type="match status" value="1"/>
</dbReference>
<evidence type="ECO:0000256" key="4">
    <source>
        <dbReference type="ARBA" id="ARBA00022833"/>
    </source>
</evidence>
<keyword evidence="5" id="KW-0391">Immunity</keyword>
<dbReference type="InterPro" id="IPR058030">
    <property type="entry name" value="TRIM8/14/16/25/29/45/65_CC"/>
</dbReference>
<dbReference type="GO" id="GO:0045087">
    <property type="term" value="P:innate immune response"/>
    <property type="evidence" value="ECO:0007669"/>
    <property type="project" value="UniProtKB-KW"/>
</dbReference>